<dbReference type="InterPro" id="IPR032675">
    <property type="entry name" value="LRR_dom_sf"/>
</dbReference>
<dbReference type="InterPro" id="IPR001810">
    <property type="entry name" value="F-box_dom"/>
</dbReference>
<organism evidence="2 3">
    <name type="scientific">Thalictrum thalictroides</name>
    <name type="common">Rue-anemone</name>
    <name type="synonym">Anemone thalictroides</name>
    <dbReference type="NCBI Taxonomy" id="46969"/>
    <lineage>
        <taxon>Eukaryota</taxon>
        <taxon>Viridiplantae</taxon>
        <taxon>Streptophyta</taxon>
        <taxon>Embryophyta</taxon>
        <taxon>Tracheophyta</taxon>
        <taxon>Spermatophyta</taxon>
        <taxon>Magnoliopsida</taxon>
        <taxon>Ranunculales</taxon>
        <taxon>Ranunculaceae</taxon>
        <taxon>Thalictroideae</taxon>
        <taxon>Thalictrum</taxon>
    </lineage>
</organism>
<dbReference type="AlphaFoldDB" id="A0A7J6X4I2"/>
<protein>
    <submittedName>
        <fullName evidence="2">F-box protein</fullName>
    </submittedName>
</protein>
<dbReference type="CDD" id="cd22160">
    <property type="entry name" value="F-box_AtFBL13-like"/>
    <property type="match status" value="1"/>
</dbReference>
<dbReference type="PANTHER" id="PTHR31900">
    <property type="entry name" value="F-BOX/RNI SUPERFAMILY PROTEIN-RELATED"/>
    <property type="match status" value="1"/>
</dbReference>
<dbReference type="EMBL" id="JABWDY010006341">
    <property type="protein sequence ID" value="KAF5203748.1"/>
    <property type="molecule type" value="Genomic_DNA"/>
</dbReference>
<dbReference type="Gene3D" id="3.80.10.10">
    <property type="entry name" value="Ribonuclease Inhibitor"/>
    <property type="match status" value="2"/>
</dbReference>
<dbReference type="InterPro" id="IPR053781">
    <property type="entry name" value="F-box_AtFBL13-like"/>
</dbReference>
<gene>
    <name evidence="2" type="ORF">FRX31_006664</name>
</gene>
<dbReference type="OrthoDB" id="1298252at2759"/>
<proteinExistence type="predicted"/>
<dbReference type="SUPFAM" id="SSF52047">
    <property type="entry name" value="RNI-like"/>
    <property type="match status" value="1"/>
</dbReference>
<evidence type="ECO:0000313" key="2">
    <source>
        <dbReference type="EMBL" id="KAF5203748.1"/>
    </source>
</evidence>
<dbReference type="InterPro" id="IPR055357">
    <property type="entry name" value="LRR_At1g61320_AtMIF1"/>
</dbReference>
<dbReference type="Pfam" id="PF23622">
    <property type="entry name" value="LRR_At1g61320_AtMIF1"/>
    <property type="match status" value="1"/>
</dbReference>
<dbReference type="Proteomes" id="UP000554482">
    <property type="component" value="Unassembled WGS sequence"/>
</dbReference>
<dbReference type="Pfam" id="PF00646">
    <property type="entry name" value="F-box"/>
    <property type="match status" value="1"/>
</dbReference>
<evidence type="ECO:0000313" key="3">
    <source>
        <dbReference type="Proteomes" id="UP000554482"/>
    </source>
</evidence>
<dbReference type="SUPFAM" id="SSF81383">
    <property type="entry name" value="F-box domain"/>
    <property type="match status" value="1"/>
</dbReference>
<dbReference type="InterPro" id="IPR006566">
    <property type="entry name" value="FBD"/>
</dbReference>
<dbReference type="SMART" id="SM00579">
    <property type="entry name" value="FBD"/>
    <property type="match status" value="1"/>
</dbReference>
<keyword evidence="3" id="KW-1185">Reference proteome</keyword>
<name>A0A7J6X4I2_THATH</name>
<reference evidence="2 3" key="1">
    <citation type="submission" date="2020-06" db="EMBL/GenBank/DDBJ databases">
        <title>Transcriptomic and genomic resources for Thalictrum thalictroides and T. hernandezii: Facilitating candidate gene discovery in an emerging model plant lineage.</title>
        <authorList>
            <person name="Arias T."/>
            <person name="Riano-Pachon D.M."/>
            <person name="Di Stilio V.S."/>
        </authorList>
    </citation>
    <scope>NUCLEOTIDE SEQUENCE [LARGE SCALE GENOMIC DNA]</scope>
    <source>
        <strain evidence="3">cv. WT478/WT964</strain>
        <tissue evidence="2">Leaves</tissue>
    </source>
</reference>
<dbReference type="InterPro" id="IPR050232">
    <property type="entry name" value="FBL13/AtMIF1-like"/>
</dbReference>
<comment type="caution">
    <text evidence="2">The sequence shown here is derived from an EMBL/GenBank/DDBJ whole genome shotgun (WGS) entry which is preliminary data.</text>
</comment>
<dbReference type="InterPro" id="IPR036047">
    <property type="entry name" value="F-box-like_dom_sf"/>
</dbReference>
<feature type="domain" description="FBD" evidence="1">
    <location>
        <begin position="364"/>
        <end position="438"/>
    </location>
</feature>
<sequence>MDRISFLPDALRLRILEFLPIEDAIATGVLSKRWENLWCSLTIINFHQPTFERRSRGKRDFKDFVYQTLVLRDGSHIDKFTLSVDLDDLSTIHVNSWISFVVNRGVKEFHLSVLYGKLNRKLHWCLFTCKSLRVLTLDNVDLVLPSNMGFPRLETLKLMEVKFYDENLTNQLFSSCPSLVELFISNCDLNNVRVLRIIGSKLKFLVMLCSYPIPDVEITASCLHELEYFGYPPIISSETLSSLLRVGLRIVSLSSIINARRDMFYRRASDIMMGLHNVVEMALQGFFIEFLTRVQDSLACLPTYDSLEHLHLDMYPTKNQVQVIILLLRNFPNLKHLRIQVQQHMPAVRLNMDEGCRSLELSSEYSLKHLKKVDIESFEGTQKELDLVRFLLENADAIEKLNIVYTSQEMVDFLSQVSVQEKIESFSKASSNVVVSIS</sequence>
<evidence type="ECO:0000259" key="1">
    <source>
        <dbReference type="SMART" id="SM00579"/>
    </source>
</evidence>
<dbReference type="PANTHER" id="PTHR31900:SF30">
    <property type="entry name" value="SUPERFAMILY PROTEIN, PUTATIVE-RELATED"/>
    <property type="match status" value="1"/>
</dbReference>
<accession>A0A7J6X4I2</accession>